<dbReference type="Gene3D" id="3.90.180.10">
    <property type="entry name" value="Medium-chain alcohol dehydrogenases, catalytic domain"/>
    <property type="match status" value="1"/>
</dbReference>
<evidence type="ECO:0000313" key="1">
    <source>
        <dbReference type="EMBL" id="OJJ35059.1"/>
    </source>
</evidence>
<name>A0A1L9RJF0_ASPWE</name>
<dbReference type="STRING" id="1073089.A0A1L9RJF0"/>
<dbReference type="EMBL" id="KV878212">
    <property type="protein sequence ID" value="OJJ35059.1"/>
    <property type="molecule type" value="Genomic_DNA"/>
</dbReference>
<proteinExistence type="predicted"/>
<accession>A0A1L9RJF0</accession>
<keyword evidence="2" id="KW-1185">Reference proteome</keyword>
<organism evidence="1 2">
    <name type="scientific">Aspergillus wentii DTO 134E9</name>
    <dbReference type="NCBI Taxonomy" id="1073089"/>
    <lineage>
        <taxon>Eukaryota</taxon>
        <taxon>Fungi</taxon>
        <taxon>Dikarya</taxon>
        <taxon>Ascomycota</taxon>
        <taxon>Pezizomycotina</taxon>
        <taxon>Eurotiomycetes</taxon>
        <taxon>Eurotiomycetidae</taxon>
        <taxon>Eurotiales</taxon>
        <taxon>Aspergillaceae</taxon>
        <taxon>Aspergillus</taxon>
        <taxon>Aspergillus subgen. Cremei</taxon>
    </lineage>
</organism>
<dbReference type="RefSeq" id="XP_040688735.1">
    <property type="nucleotide sequence ID" value="XM_040835261.1"/>
</dbReference>
<evidence type="ECO:0000313" key="2">
    <source>
        <dbReference type="Proteomes" id="UP000184383"/>
    </source>
</evidence>
<dbReference type="AlphaFoldDB" id="A0A1L9RJF0"/>
<dbReference type="Proteomes" id="UP000184383">
    <property type="component" value="Unassembled WGS sequence"/>
</dbReference>
<gene>
    <name evidence="1" type="ORF">ASPWEDRAFT_40189</name>
</gene>
<dbReference type="OrthoDB" id="329835at2759"/>
<dbReference type="GeneID" id="63751109"/>
<dbReference type="VEuPathDB" id="FungiDB:ASPWEDRAFT_40189"/>
<sequence>MREPHGQGVDVVPNSLSGDLLHKLWQCVAKLRIMVEIGKRDFVGHGHLRIHEFANNRSFFGLELMLLARERPQKIQW</sequence>
<reference evidence="2" key="1">
    <citation type="journal article" date="2017" name="Genome Biol.">
        <title>Comparative genomics reveals high biological diversity and specific adaptations in the industrially and medically important fungal genus Aspergillus.</title>
        <authorList>
            <person name="de Vries R.P."/>
            <person name="Riley R."/>
            <person name="Wiebenga A."/>
            <person name="Aguilar-Osorio G."/>
            <person name="Amillis S."/>
            <person name="Uchima C.A."/>
            <person name="Anderluh G."/>
            <person name="Asadollahi M."/>
            <person name="Askin M."/>
            <person name="Barry K."/>
            <person name="Battaglia E."/>
            <person name="Bayram O."/>
            <person name="Benocci T."/>
            <person name="Braus-Stromeyer S.A."/>
            <person name="Caldana C."/>
            <person name="Canovas D."/>
            <person name="Cerqueira G.C."/>
            <person name="Chen F."/>
            <person name="Chen W."/>
            <person name="Choi C."/>
            <person name="Clum A."/>
            <person name="Dos Santos R.A."/>
            <person name="Damasio A.R."/>
            <person name="Diallinas G."/>
            <person name="Emri T."/>
            <person name="Fekete E."/>
            <person name="Flipphi M."/>
            <person name="Freyberg S."/>
            <person name="Gallo A."/>
            <person name="Gournas C."/>
            <person name="Habgood R."/>
            <person name="Hainaut M."/>
            <person name="Harispe M.L."/>
            <person name="Henrissat B."/>
            <person name="Hilden K.S."/>
            <person name="Hope R."/>
            <person name="Hossain A."/>
            <person name="Karabika E."/>
            <person name="Karaffa L."/>
            <person name="Karanyi Z."/>
            <person name="Krasevec N."/>
            <person name="Kuo A."/>
            <person name="Kusch H."/>
            <person name="LaButti K."/>
            <person name="Lagendijk E.L."/>
            <person name="Lapidus A."/>
            <person name="Levasseur A."/>
            <person name="Lindquist E."/>
            <person name="Lipzen A."/>
            <person name="Logrieco A.F."/>
            <person name="MacCabe A."/>
            <person name="Maekelae M.R."/>
            <person name="Malavazi I."/>
            <person name="Melin P."/>
            <person name="Meyer V."/>
            <person name="Mielnichuk N."/>
            <person name="Miskei M."/>
            <person name="Molnar A.P."/>
            <person name="Mule G."/>
            <person name="Ngan C.Y."/>
            <person name="Orejas M."/>
            <person name="Orosz E."/>
            <person name="Ouedraogo J.P."/>
            <person name="Overkamp K.M."/>
            <person name="Park H.-S."/>
            <person name="Perrone G."/>
            <person name="Piumi F."/>
            <person name="Punt P.J."/>
            <person name="Ram A.F."/>
            <person name="Ramon A."/>
            <person name="Rauscher S."/>
            <person name="Record E."/>
            <person name="Riano-Pachon D.M."/>
            <person name="Robert V."/>
            <person name="Roehrig J."/>
            <person name="Ruller R."/>
            <person name="Salamov A."/>
            <person name="Salih N.S."/>
            <person name="Samson R.A."/>
            <person name="Sandor E."/>
            <person name="Sanguinetti M."/>
            <person name="Schuetze T."/>
            <person name="Sepcic K."/>
            <person name="Shelest E."/>
            <person name="Sherlock G."/>
            <person name="Sophianopoulou V."/>
            <person name="Squina F.M."/>
            <person name="Sun H."/>
            <person name="Susca A."/>
            <person name="Todd R.B."/>
            <person name="Tsang A."/>
            <person name="Unkles S.E."/>
            <person name="van de Wiele N."/>
            <person name="van Rossen-Uffink D."/>
            <person name="Oliveira J.V."/>
            <person name="Vesth T.C."/>
            <person name="Visser J."/>
            <person name="Yu J.-H."/>
            <person name="Zhou M."/>
            <person name="Andersen M.R."/>
            <person name="Archer D.B."/>
            <person name="Baker S.E."/>
            <person name="Benoit I."/>
            <person name="Brakhage A.A."/>
            <person name="Braus G.H."/>
            <person name="Fischer R."/>
            <person name="Frisvad J.C."/>
            <person name="Goldman G.H."/>
            <person name="Houbraken J."/>
            <person name="Oakley B."/>
            <person name="Pocsi I."/>
            <person name="Scazzocchio C."/>
            <person name="Seiboth B."/>
            <person name="vanKuyk P.A."/>
            <person name="Wortman J."/>
            <person name="Dyer P.S."/>
            <person name="Grigoriev I.V."/>
        </authorList>
    </citation>
    <scope>NUCLEOTIDE SEQUENCE [LARGE SCALE GENOMIC DNA]</scope>
    <source>
        <strain evidence="2">DTO 134E9</strain>
    </source>
</reference>
<protein>
    <submittedName>
        <fullName evidence="1">Uncharacterized protein</fullName>
    </submittedName>
</protein>